<proteinExistence type="predicted"/>
<evidence type="ECO:0000256" key="3">
    <source>
        <dbReference type="ARBA" id="ARBA00022679"/>
    </source>
</evidence>
<comment type="caution">
    <text evidence="9">The sequence shown here is derived from an EMBL/GenBank/DDBJ whole genome shotgun (WGS) entry which is preliminary data.</text>
</comment>
<dbReference type="SMART" id="SM00387">
    <property type="entry name" value="HATPase_c"/>
    <property type="match status" value="1"/>
</dbReference>
<dbReference type="InterPro" id="IPR004358">
    <property type="entry name" value="Sig_transdc_His_kin-like_C"/>
</dbReference>
<evidence type="ECO:0000256" key="1">
    <source>
        <dbReference type="ARBA" id="ARBA00000085"/>
    </source>
</evidence>
<dbReference type="PANTHER" id="PTHR43065:SF46">
    <property type="entry name" value="C4-DICARBOXYLATE TRANSPORT SENSOR PROTEIN DCTB"/>
    <property type="match status" value="1"/>
</dbReference>
<dbReference type="PANTHER" id="PTHR43065">
    <property type="entry name" value="SENSOR HISTIDINE KINASE"/>
    <property type="match status" value="1"/>
</dbReference>
<evidence type="ECO:0000313" key="9">
    <source>
        <dbReference type="EMBL" id="MCM2533828.1"/>
    </source>
</evidence>
<evidence type="ECO:0000256" key="6">
    <source>
        <dbReference type="ARBA" id="ARBA00022840"/>
    </source>
</evidence>
<comment type="catalytic activity">
    <reaction evidence="1">
        <text>ATP + protein L-histidine = ADP + protein N-phospho-L-histidine.</text>
        <dbReference type="EC" id="2.7.13.3"/>
    </reaction>
</comment>
<gene>
    <name evidence="9" type="ORF">NDK43_17330</name>
</gene>
<evidence type="ECO:0000256" key="5">
    <source>
        <dbReference type="ARBA" id="ARBA00022777"/>
    </source>
</evidence>
<keyword evidence="4" id="KW-0547">Nucleotide-binding</keyword>
<organism evidence="9 10">
    <name type="scientific">Neobacillus pocheonensis</name>
    <dbReference type="NCBI Taxonomy" id="363869"/>
    <lineage>
        <taxon>Bacteria</taxon>
        <taxon>Bacillati</taxon>
        <taxon>Bacillota</taxon>
        <taxon>Bacilli</taxon>
        <taxon>Bacillales</taxon>
        <taxon>Bacillaceae</taxon>
        <taxon>Neobacillus</taxon>
    </lineage>
</organism>
<keyword evidence="7" id="KW-0902">Two-component regulatory system</keyword>
<dbReference type="SUPFAM" id="SSF55874">
    <property type="entry name" value="ATPase domain of HSP90 chaperone/DNA topoisomerase II/histidine kinase"/>
    <property type="match status" value="1"/>
</dbReference>
<evidence type="ECO:0000256" key="4">
    <source>
        <dbReference type="ARBA" id="ARBA00022741"/>
    </source>
</evidence>
<feature type="domain" description="Histidine kinase" evidence="8">
    <location>
        <begin position="1"/>
        <end position="88"/>
    </location>
</feature>
<keyword evidence="6" id="KW-0067">ATP-binding</keyword>
<dbReference type="EC" id="2.7.13.3" evidence="2"/>
<dbReference type="InterPro" id="IPR036890">
    <property type="entry name" value="HATPase_C_sf"/>
</dbReference>
<dbReference type="PRINTS" id="PR00344">
    <property type="entry name" value="BCTRLSENSOR"/>
</dbReference>
<evidence type="ECO:0000256" key="7">
    <source>
        <dbReference type="ARBA" id="ARBA00023012"/>
    </source>
</evidence>
<keyword evidence="5 9" id="KW-0418">Kinase</keyword>
<dbReference type="Proteomes" id="UP001523262">
    <property type="component" value="Unassembled WGS sequence"/>
</dbReference>
<dbReference type="InterPro" id="IPR003594">
    <property type="entry name" value="HATPase_dom"/>
</dbReference>
<dbReference type="EMBL" id="JAMQCR010000001">
    <property type="protein sequence ID" value="MCM2533828.1"/>
    <property type="molecule type" value="Genomic_DNA"/>
</dbReference>
<dbReference type="InterPro" id="IPR005467">
    <property type="entry name" value="His_kinase_dom"/>
</dbReference>
<evidence type="ECO:0000313" key="10">
    <source>
        <dbReference type="Proteomes" id="UP001523262"/>
    </source>
</evidence>
<dbReference type="GO" id="GO:0016301">
    <property type="term" value="F:kinase activity"/>
    <property type="evidence" value="ECO:0007669"/>
    <property type="project" value="UniProtKB-KW"/>
</dbReference>
<reference evidence="9 10" key="1">
    <citation type="submission" date="2022-06" db="EMBL/GenBank/DDBJ databases">
        <authorList>
            <person name="Jeon C.O."/>
        </authorList>
    </citation>
    <scope>NUCLEOTIDE SEQUENCE [LARGE SCALE GENOMIC DNA]</scope>
    <source>
        <strain evidence="9 10">KCTC 13943</strain>
    </source>
</reference>
<name>A0ABT0WE42_9BACI</name>
<dbReference type="PROSITE" id="PS50109">
    <property type="entry name" value="HIS_KIN"/>
    <property type="match status" value="1"/>
</dbReference>
<evidence type="ECO:0000259" key="8">
    <source>
        <dbReference type="PROSITE" id="PS50109"/>
    </source>
</evidence>
<protein>
    <recommendedName>
        <fullName evidence="2">histidine kinase</fullName>
        <ecNumber evidence="2">2.7.13.3</ecNumber>
    </recommendedName>
</protein>
<keyword evidence="10" id="KW-1185">Reference proteome</keyword>
<dbReference type="Pfam" id="PF02518">
    <property type="entry name" value="HATPase_c"/>
    <property type="match status" value="1"/>
</dbReference>
<evidence type="ECO:0000256" key="2">
    <source>
        <dbReference type="ARBA" id="ARBA00012438"/>
    </source>
</evidence>
<keyword evidence="3" id="KW-0808">Transferase</keyword>
<accession>A0ABT0WE42</accession>
<sequence>MANGGQLSITSEFSQDYITIRVKDTGVGMTKEQIDRLGEPFYSTKGPKGTGLGMMVVHSIVRALYGTIWVESEEGIGTTFYFEFPTIKPFMKNDG</sequence>
<dbReference type="Gene3D" id="3.30.565.10">
    <property type="entry name" value="Histidine kinase-like ATPase, C-terminal domain"/>
    <property type="match status" value="1"/>
</dbReference>